<dbReference type="Proteomes" id="UP000593571">
    <property type="component" value="Unassembled WGS sequence"/>
</dbReference>
<comment type="similarity">
    <text evidence="15">Belongs to the adenylyl cyclase class-4/guanylyl cyclase family.</text>
</comment>
<keyword evidence="7 19" id="KW-1133">Transmembrane helix</keyword>
<dbReference type="GO" id="GO:0004672">
    <property type="term" value="F:protein kinase activity"/>
    <property type="evidence" value="ECO:0007669"/>
    <property type="project" value="InterPro"/>
</dbReference>
<keyword evidence="3" id="KW-1003">Cell membrane</keyword>
<protein>
    <recommendedName>
        <fullName evidence="2 16">Guanylate cyclase</fullName>
        <ecNumber evidence="2 16">4.6.1.2</ecNumber>
    </recommendedName>
</protein>
<dbReference type="SUPFAM" id="SSF53822">
    <property type="entry name" value="Periplasmic binding protein-like I"/>
    <property type="match status" value="1"/>
</dbReference>
<dbReference type="Gene3D" id="3.40.50.2300">
    <property type="match status" value="2"/>
</dbReference>
<feature type="domain" description="Guanylate cyclase" evidence="21">
    <location>
        <begin position="887"/>
        <end position="1017"/>
    </location>
</feature>
<evidence type="ECO:0000256" key="4">
    <source>
        <dbReference type="ARBA" id="ARBA00022692"/>
    </source>
</evidence>
<evidence type="ECO:0000256" key="12">
    <source>
        <dbReference type="ARBA" id="ARBA00023293"/>
    </source>
</evidence>
<dbReference type="InterPro" id="IPR018297">
    <property type="entry name" value="A/G_cyclase_CS"/>
</dbReference>
<evidence type="ECO:0000256" key="18">
    <source>
        <dbReference type="SAM" id="MobiDB-lite"/>
    </source>
</evidence>
<evidence type="ECO:0000256" key="14">
    <source>
        <dbReference type="ARBA" id="ARBA00063877"/>
    </source>
</evidence>
<feature type="transmembrane region" description="Helical" evidence="19">
    <location>
        <begin position="480"/>
        <end position="504"/>
    </location>
</feature>
<dbReference type="Gene3D" id="1.10.510.10">
    <property type="entry name" value="Transferase(Phosphotransferase) domain 1"/>
    <property type="match status" value="1"/>
</dbReference>
<keyword evidence="11" id="KW-0966">Cell projection</keyword>
<accession>A0A7J8GZY9</accession>
<evidence type="ECO:0000256" key="5">
    <source>
        <dbReference type="ARBA" id="ARBA00022729"/>
    </source>
</evidence>
<evidence type="ECO:0000256" key="1">
    <source>
        <dbReference type="ARBA" id="ARBA00001436"/>
    </source>
</evidence>
<dbReference type="SUPFAM" id="SSF56112">
    <property type="entry name" value="Protein kinase-like (PK-like)"/>
    <property type="match status" value="1"/>
</dbReference>
<gene>
    <name evidence="22" type="ORF">HJG63_006062</name>
</gene>
<dbReference type="PROSITE" id="PS50125">
    <property type="entry name" value="GUANYLATE_CYCLASE_2"/>
    <property type="match status" value="1"/>
</dbReference>
<dbReference type="SUPFAM" id="SSF55073">
    <property type="entry name" value="Nucleotide cyclase"/>
    <property type="match status" value="1"/>
</dbReference>
<dbReference type="FunFam" id="3.30.70.1230:FF:000013">
    <property type="entry name" value="Guanylate cyclase"/>
    <property type="match status" value="1"/>
</dbReference>
<evidence type="ECO:0000256" key="11">
    <source>
        <dbReference type="ARBA" id="ARBA00023273"/>
    </source>
</evidence>
<organism evidence="22 23">
    <name type="scientific">Rousettus aegyptiacus</name>
    <name type="common">Egyptian fruit bat</name>
    <name type="synonym">Pteropus aegyptiacus</name>
    <dbReference type="NCBI Taxonomy" id="9407"/>
    <lineage>
        <taxon>Eukaryota</taxon>
        <taxon>Metazoa</taxon>
        <taxon>Chordata</taxon>
        <taxon>Craniata</taxon>
        <taxon>Vertebrata</taxon>
        <taxon>Euteleostomi</taxon>
        <taxon>Mammalia</taxon>
        <taxon>Eutheria</taxon>
        <taxon>Laurasiatheria</taxon>
        <taxon>Chiroptera</taxon>
        <taxon>Yinpterochiroptera</taxon>
        <taxon>Pteropodoidea</taxon>
        <taxon>Pteropodidae</taxon>
        <taxon>Rousettinae</taxon>
        <taxon>Rousettus</taxon>
    </lineage>
</organism>
<keyword evidence="9" id="KW-1015">Disulfide bond</keyword>
<keyword evidence="5" id="KW-0732">Signal</keyword>
<dbReference type="CDD" id="cd07302">
    <property type="entry name" value="CHD"/>
    <property type="match status" value="1"/>
</dbReference>
<evidence type="ECO:0000256" key="15">
    <source>
        <dbReference type="RuleBase" id="RU000405"/>
    </source>
</evidence>
<proteinExistence type="inferred from homology"/>
<dbReference type="GO" id="GO:0060170">
    <property type="term" value="C:ciliary membrane"/>
    <property type="evidence" value="ECO:0007669"/>
    <property type="project" value="UniProtKB-SubCell"/>
</dbReference>
<dbReference type="CDD" id="cd14043">
    <property type="entry name" value="PK_GC-2D"/>
    <property type="match status" value="1"/>
</dbReference>
<evidence type="ECO:0000256" key="10">
    <source>
        <dbReference type="ARBA" id="ARBA00023239"/>
    </source>
</evidence>
<reference evidence="22 23" key="1">
    <citation type="journal article" date="2020" name="Nature">
        <title>Six reference-quality genomes reveal evolution of bat adaptations.</title>
        <authorList>
            <person name="Jebb D."/>
            <person name="Huang Z."/>
            <person name="Pippel M."/>
            <person name="Hughes G.M."/>
            <person name="Lavrichenko K."/>
            <person name="Devanna P."/>
            <person name="Winkler S."/>
            <person name="Jermiin L.S."/>
            <person name="Skirmuntt E.C."/>
            <person name="Katzourakis A."/>
            <person name="Burkitt-Gray L."/>
            <person name="Ray D.A."/>
            <person name="Sullivan K.A.M."/>
            <person name="Roscito J.G."/>
            <person name="Kirilenko B.M."/>
            <person name="Davalos L.M."/>
            <person name="Corthals A.P."/>
            <person name="Power M.L."/>
            <person name="Jones G."/>
            <person name="Ransome R.D."/>
            <person name="Dechmann D.K.N."/>
            <person name="Locatelli A.G."/>
            <person name="Puechmaille S.J."/>
            <person name="Fedrigo O."/>
            <person name="Jarvis E.D."/>
            <person name="Hiller M."/>
            <person name="Vernes S.C."/>
            <person name="Myers E.W."/>
            <person name="Teeling E.C."/>
        </authorList>
    </citation>
    <scope>NUCLEOTIDE SEQUENCE [LARGE SCALE GENOMIC DNA]</scope>
    <source>
        <strain evidence="22">MRouAeg1</strain>
        <tissue evidence="22">Muscle</tissue>
    </source>
</reference>
<dbReference type="InterPro" id="IPR001245">
    <property type="entry name" value="Ser-Thr/Tyr_kinase_cat_dom"/>
</dbReference>
<evidence type="ECO:0000313" key="23">
    <source>
        <dbReference type="Proteomes" id="UP000593571"/>
    </source>
</evidence>
<dbReference type="PROSITE" id="PS50011">
    <property type="entry name" value="PROTEIN_KINASE_DOM"/>
    <property type="match status" value="1"/>
</dbReference>
<feature type="transmembrane region" description="Helical" evidence="19">
    <location>
        <begin position="611"/>
        <end position="629"/>
    </location>
</feature>
<dbReference type="FunFam" id="3.40.50.2300:FF:000333">
    <property type="entry name" value="Guanylate cyclase"/>
    <property type="match status" value="1"/>
</dbReference>
<evidence type="ECO:0000256" key="3">
    <source>
        <dbReference type="ARBA" id="ARBA00022475"/>
    </source>
</evidence>
<dbReference type="GO" id="GO:0007168">
    <property type="term" value="P:receptor guanylyl cyclase signaling pathway"/>
    <property type="evidence" value="ECO:0007669"/>
    <property type="project" value="TreeGrafter"/>
</dbReference>
<dbReference type="PROSITE" id="PS00452">
    <property type="entry name" value="GUANYLATE_CYCLASE_1"/>
    <property type="match status" value="1"/>
</dbReference>
<keyword evidence="8 19" id="KW-0472">Membrane</keyword>
<evidence type="ECO:0000259" key="21">
    <source>
        <dbReference type="PROSITE" id="PS50125"/>
    </source>
</evidence>
<evidence type="ECO:0000256" key="2">
    <source>
        <dbReference type="ARBA" id="ARBA00012202"/>
    </source>
</evidence>
<keyword evidence="23" id="KW-1185">Reference proteome</keyword>
<evidence type="ECO:0000256" key="16">
    <source>
        <dbReference type="RuleBase" id="RU003431"/>
    </source>
</evidence>
<evidence type="ECO:0000256" key="7">
    <source>
        <dbReference type="ARBA" id="ARBA00022989"/>
    </source>
</evidence>
<dbReference type="CDD" id="cd06371">
    <property type="entry name" value="PBP1_sensory_GC_DEF-like"/>
    <property type="match status" value="1"/>
</dbReference>
<dbReference type="EMBL" id="JACASE010000005">
    <property type="protein sequence ID" value="KAF6465381.1"/>
    <property type="molecule type" value="Genomic_DNA"/>
</dbReference>
<dbReference type="FunFam" id="3.40.50.2300:FF:000114">
    <property type="entry name" value="Guanylate cyclase"/>
    <property type="match status" value="1"/>
</dbReference>
<dbReference type="InterPro" id="IPR029787">
    <property type="entry name" value="Nucleotide_cyclase"/>
</dbReference>
<evidence type="ECO:0000256" key="6">
    <source>
        <dbReference type="ARBA" id="ARBA00022741"/>
    </source>
</evidence>
<evidence type="ECO:0000256" key="8">
    <source>
        <dbReference type="ARBA" id="ARBA00023136"/>
    </source>
</evidence>
<dbReference type="AlphaFoldDB" id="A0A7J8GZY9"/>
<dbReference type="InterPro" id="IPR000719">
    <property type="entry name" value="Prot_kinase_dom"/>
</dbReference>
<keyword evidence="12 16" id="KW-0141">cGMP biosynthesis</keyword>
<dbReference type="PANTHER" id="PTHR11920:SF477">
    <property type="entry name" value="GUANYLATE CYCLASE D"/>
    <property type="match status" value="1"/>
</dbReference>
<dbReference type="Pfam" id="PF00211">
    <property type="entry name" value="Guanylate_cyc"/>
    <property type="match status" value="1"/>
</dbReference>
<comment type="subunit">
    <text evidence="14">Interacts (via the catalytic domain) with NCALD.</text>
</comment>
<feature type="region of interest" description="Disordered" evidence="18">
    <location>
        <begin position="541"/>
        <end position="565"/>
    </location>
</feature>
<sequence>MAGLQGCLYPEGWYWTLPRRKTCLPCQVPWGSTLSHSRTVPSLPLLSVVLWGALLWAGSLPDLVWGARTFTVGVLGPWDCDPIFAQALPSAAAQLAVDRANQDSSLMLGLQLASVVLPTGCDTPHALTTFLAHKNTVAAFVGPVNPGYCPAAALLAQGWDKTLFSWACGAPEGGGNLVPTLPSAAHVLLSIMRHFGWARVAIVSSHQDIWVATAREVAMTLRTHGLPVELVTSLGPGEQGATEVLKQLCSIDGLKIVVLCMHSALLGGSEQTALLRRAWAQGLADGRLVFLPYDTMLFSLPYHNRSYPALGHMGPLREVYDAVLTISLESSPMDKAFEAAGANEKVAVHLETEQVSPLFGTIYDAVVLLAHALNRSESHGAGLLGAHLGDHIGALDVAGFSQRIRTDEKGRRLAQYVILDTDGQESQLVPTHILDTGTWQVQPLGRAIHFPGGAPPARDSSCWFDPNTLCMRGTQPPGSLLAVALACVLVLTGGALICLIRVGIQQLQLARGPHRILLTAQELTFIHQALSRRRLHVDSASESRSAMDGGSLRSVSQGSARSLPAPQEPTNVALYQGEWVWLKKFEAGTALELRPDCLSLLRKMRELRHDNVATCLGFFTAPGISALVLEHCARGSLEDLLRNEALRLDWTFKASLLLDLIQGVRYLHHRHFPHGRLKSRNCVVDGRFVLKVTDHGYAELLDAQRAPRPPPVPEELLWTAPELLRDPGRGTLKGDVFSIGIILQEVLTRGPPYGSSGLSAEEIIRKVASPPPLCRPRVSPDHGPPECIQLMEQCWEEAPEHRPSLDQIYTQFKSINQGKKTSVADSMLRMLEKYSQNLEDLIQERTEELELERQKTERLLSQMLPPSVAKALKMGMTVEPEYFDQVTIYFSDIVGFTTIAALSEPIEVVGLLNDLYTLFDAVLGSHDVYKVETIGDAYMVASGLPRRNGNRHAAEIANMALDILSSVRGFQMRHAPNVPICVRAGLHSGPCVAGVVGLTMPRYCLFGDTVNTASRMESTGLPYRIHVSRSTVQTLRSLDKGYKIDIRGQIEIKGKGMEETYWLVGKAGFPRPLPTPLDIKPGDPWQDLINQEIRVAFAEVRQCLAGPLSSGKAMAGP</sequence>
<evidence type="ECO:0000256" key="17">
    <source>
        <dbReference type="SAM" id="Coils"/>
    </source>
</evidence>
<dbReference type="Pfam" id="PF07714">
    <property type="entry name" value="PK_Tyr_Ser-Thr"/>
    <property type="match status" value="1"/>
</dbReference>
<dbReference type="Pfam" id="PF01094">
    <property type="entry name" value="ANF_receptor"/>
    <property type="match status" value="1"/>
</dbReference>
<dbReference type="Gene3D" id="6.10.250.780">
    <property type="match status" value="1"/>
</dbReference>
<keyword evidence="10 15" id="KW-0456">Lyase</keyword>
<dbReference type="InterPro" id="IPR001828">
    <property type="entry name" value="ANF_lig-bd_rcpt"/>
</dbReference>
<dbReference type="GO" id="GO:0004383">
    <property type="term" value="F:guanylate cyclase activity"/>
    <property type="evidence" value="ECO:0007669"/>
    <property type="project" value="UniProtKB-EC"/>
</dbReference>
<dbReference type="GO" id="GO:0005524">
    <property type="term" value="F:ATP binding"/>
    <property type="evidence" value="ECO:0007669"/>
    <property type="project" value="InterPro"/>
</dbReference>
<comment type="catalytic activity">
    <reaction evidence="1 16">
        <text>GTP = 3',5'-cyclic GMP + diphosphate</text>
        <dbReference type="Rhea" id="RHEA:13665"/>
        <dbReference type="ChEBI" id="CHEBI:33019"/>
        <dbReference type="ChEBI" id="CHEBI:37565"/>
        <dbReference type="ChEBI" id="CHEBI:57746"/>
        <dbReference type="EC" id="4.6.1.2"/>
    </reaction>
</comment>
<keyword evidence="17" id="KW-0175">Coiled coil</keyword>
<dbReference type="PRINTS" id="PR00109">
    <property type="entry name" value="TYRKINASE"/>
</dbReference>
<dbReference type="GO" id="GO:0001653">
    <property type="term" value="F:peptide receptor activity"/>
    <property type="evidence" value="ECO:0007669"/>
    <property type="project" value="TreeGrafter"/>
</dbReference>
<evidence type="ECO:0000256" key="9">
    <source>
        <dbReference type="ARBA" id="ARBA00023157"/>
    </source>
</evidence>
<evidence type="ECO:0000313" key="22">
    <source>
        <dbReference type="EMBL" id="KAF6465381.1"/>
    </source>
</evidence>
<evidence type="ECO:0000256" key="13">
    <source>
        <dbReference type="ARBA" id="ARBA00046277"/>
    </source>
</evidence>
<dbReference type="GO" id="GO:0035556">
    <property type="term" value="P:intracellular signal transduction"/>
    <property type="evidence" value="ECO:0007669"/>
    <property type="project" value="InterPro"/>
</dbReference>
<dbReference type="Gene3D" id="3.30.70.1230">
    <property type="entry name" value="Nucleotide cyclase"/>
    <property type="match status" value="1"/>
</dbReference>
<evidence type="ECO:0000259" key="20">
    <source>
        <dbReference type="PROSITE" id="PS50011"/>
    </source>
</evidence>
<dbReference type="PANTHER" id="PTHR11920">
    <property type="entry name" value="GUANYLYL CYCLASE"/>
    <property type="match status" value="1"/>
</dbReference>
<dbReference type="InterPro" id="IPR028082">
    <property type="entry name" value="Peripla_BP_I"/>
</dbReference>
<keyword evidence="6" id="KW-0547">Nucleotide-binding</keyword>
<feature type="domain" description="Protein kinase" evidence="20">
    <location>
        <begin position="541"/>
        <end position="812"/>
    </location>
</feature>
<keyword evidence="4 19" id="KW-0812">Transmembrane</keyword>
<dbReference type="GO" id="GO:0004016">
    <property type="term" value="F:adenylate cyclase activity"/>
    <property type="evidence" value="ECO:0007669"/>
    <property type="project" value="TreeGrafter"/>
</dbReference>
<dbReference type="InterPro" id="IPR050401">
    <property type="entry name" value="Cyclic_nucleotide_synthase"/>
</dbReference>
<comment type="caution">
    <text evidence="22">The sequence shown here is derived from an EMBL/GenBank/DDBJ whole genome shotgun (WGS) entry which is preliminary data.</text>
</comment>
<dbReference type="FunFam" id="1.10.510.10:FF:000404">
    <property type="entry name" value="Guanylate cyclase"/>
    <property type="match status" value="1"/>
</dbReference>
<dbReference type="EC" id="4.6.1.2" evidence="2 16"/>
<feature type="coiled-coil region" evidence="17">
    <location>
        <begin position="824"/>
        <end position="859"/>
    </location>
</feature>
<dbReference type="InterPro" id="IPR001054">
    <property type="entry name" value="A/G_cyclase"/>
</dbReference>
<dbReference type="InterPro" id="IPR011009">
    <property type="entry name" value="Kinase-like_dom_sf"/>
</dbReference>
<dbReference type="SMART" id="SM00044">
    <property type="entry name" value="CYCc"/>
    <property type="match status" value="1"/>
</dbReference>
<name>A0A7J8GZY9_ROUAE</name>
<comment type="subcellular location">
    <subcellularLocation>
        <location evidence="13">Cell projection</location>
        <location evidence="13">Cilium membrane</location>
        <topology evidence="13">Single-pass type I membrane protein</topology>
    </subcellularLocation>
</comment>
<evidence type="ECO:0000256" key="19">
    <source>
        <dbReference type="SAM" id="Phobius"/>
    </source>
</evidence>